<accession>A0A942YAA0</accession>
<sequence length="375" mass="43291">MTQPTGVLWVGPLGDIGGYGNVSRNYLRALQHIDLPIHLVSSVKAQNEIGEDDIKLLSNFNRVMNNPGDNPVLVMHGPAESFLALDKKGYHKTIGITLFETDRIPPHWVDICNNLDEIWVPTHFNYRTFTESGVNPSKVHVVHYPIESSIYTKEFEPYPFPTEVKSFKFLYTLAFDYRKGLDLLIQSYCEEFSADDDVSLVLKIYVPFWIADGNFSELITSYIPKKENNPHIHLMIENTPREDLMRLYSSCDCYVSTERAIGWGMPQMEMMAMGKPVISINWGGVTEFMNDKNSFLIEPEHELEPVHPQLQLTRAIHYFGHKWAMVKEENVRLVLREAFENHKKREEISLQAKQDIKNHFSPQIIAEQMKARLFS</sequence>
<proteinExistence type="predicted"/>
<dbReference type="RefSeq" id="WP_213144228.1">
    <property type="nucleotide sequence ID" value="NZ_JAGYPE020000082.1"/>
</dbReference>
<reference evidence="2" key="1">
    <citation type="submission" date="2021-05" db="EMBL/GenBank/DDBJ databases">
        <title>Novel Bacillus species.</title>
        <authorList>
            <person name="Liu G."/>
        </authorList>
    </citation>
    <scope>NUCLEOTIDE SEQUENCE</scope>
    <source>
        <strain evidence="2 4">FJAT-50051</strain>
    </source>
</reference>
<dbReference type="SUPFAM" id="SSF53756">
    <property type="entry name" value="UDP-Glycosyltransferase/glycogen phosphorylase"/>
    <property type="match status" value="1"/>
</dbReference>
<organism evidence="2">
    <name type="scientific">Neobacillus citreus</name>
    <dbReference type="NCBI Taxonomy" id="2833578"/>
    <lineage>
        <taxon>Bacteria</taxon>
        <taxon>Bacillati</taxon>
        <taxon>Bacillota</taxon>
        <taxon>Bacilli</taxon>
        <taxon>Bacillales</taxon>
        <taxon>Bacillaceae</taxon>
        <taxon>Neobacillus</taxon>
    </lineage>
</organism>
<dbReference type="Pfam" id="PF00534">
    <property type="entry name" value="Glycos_transf_1"/>
    <property type="match status" value="1"/>
</dbReference>
<dbReference type="InterPro" id="IPR001296">
    <property type="entry name" value="Glyco_trans_1"/>
</dbReference>
<dbReference type="EMBL" id="JAGYPE020000082">
    <property type="protein sequence ID" value="MCH6269171.1"/>
    <property type="molecule type" value="Genomic_DNA"/>
</dbReference>
<dbReference type="Gene3D" id="3.40.50.2000">
    <property type="entry name" value="Glycogen Phosphorylase B"/>
    <property type="match status" value="1"/>
</dbReference>
<evidence type="ECO:0000313" key="4">
    <source>
        <dbReference type="Proteomes" id="UP000677265"/>
    </source>
</evidence>
<dbReference type="Proteomes" id="UP000677265">
    <property type="component" value="Unassembled WGS sequence"/>
</dbReference>
<protein>
    <submittedName>
        <fullName evidence="2">Glycosyltransferase</fullName>
    </submittedName>
</protein>
<comment type="caution">
    <text evidence="2">The sequence shown here is derived from an EMBL/GenBank/DDBJ whole genome shotgun (WGS) entry which is preliminary data.</text>
</comment>
<dbReference type="CDD" id="cd01635">
    <property type="entry name" value="Glycosyltransferase_GTB-type"/>
    <property type="match status" value="1"/>
</dbReference>
<dbReference type="EMBL" id="JAGYPE010000004">
    <property type="protein sequence ID" value="MBS4184342.1"/>
    <property type="molecule type" value="Genomic_DNA"/>
</dbReference>
<dbReference type="AlphaFoldDB" id="A0A942YAA0"/>
<dbReference type="PANTHER" id="PTHR46656:SF3">
    <property type="entry name" value="PUTATIVE-RELATED"/>
    <property type="match status" value="1"/>
</dbReference>
<gene>
    <name evidence="3" type="ORF">KHB02_026950</name>
    <name evidence="2" type="ORF">KHB02_23380</name>
</gene>
<evidence type="ECO:0000259" key="1">
    <source>
        <dbReference type="Pfam" id="PF00534"/>
    </source>
</evidence>
<keyword evidence="4" id="KW-1185">Reference proteome</keyword>
<dbReference type="PANTHER" id="PTHR46656">
    <property type="entry name" value="PUTATIVE-RELATED"/>
    <property type="match status" value="1"/>
</dbReference>
<feature type="domain" description="Glycosyl transferase family 1" evidence="1">
    <location>
        <begin position="164"/>
        <end position="300"/>
    </location>
</feature>
<dbReference type="GO" id="GO:0016757">
    <property type="term" value="F:glycosyltransferase activity"/>
    <property type="evidence" value="ECO:0007669"/>
    <property type="project" value="InterPro"/>
</dbReference>
<name>A0A942YAA0_9BACI</name>
<evidence type="ECO:0000313" key="2">
    <source>
        <dbReference type="EMBL" id="MBS4184342.1"/>
    </source>
</evidence>
<evidence type="ECO:0000313" key="3">
    <source>
        <dbReference type="EMBL" id="MCH6269171.1"/>
    </source>
</evidence>